<evidence type="ECO:0000259" key="2">
    <source>
        <dbReference type="Pfam" id="PF14543"/>
    </source>
</evidence>
<comment type="similarity">
    <text evidence="1">Belongs to the peptidase A1 family.</text>
</comment>
<evidence type="ECO:0000313" key="3">
    <source>
        <dbReference type="EMBL" id="KAK9098850.1"/>
    </source>
</evidence>
<comment type="caution">
    <text evidence="3">The sequence shown here is derived from an EMBL/GenBank/DDBJ whole genome shotgun (WGS) entry which is preliminary data.</text>
</comment>
<evidence type="ECO:0000313" key="4">
    <source>
        <dbReference type="Proteomes" id="UP001420932"/>
    </source>
</evidence>
<proteinExistence type="inferred from homology"/>
<reference evidence="3 4" key="1">
    <citation type="submission" date="2024-01" db="EMBL/GenBank/DDBJ databases">
        <title>Genome assemblies of Stephania.</title>
        <authorList>
            <person name="Yang L."/>
        </authorList>
    </citation>
    <scope>NUCLEOTIDE SEQUENCE [LARGE SCALE GENOMIC DNA]</scope>
    <source>
        <strain evidence="3">YNDBR</strain>
        <tissue evidence="3">Leaf</tissue>
    </source>
</reference>
<dbReference type="GO" id="GO:0004190">
    <property type="term" value="F:aspartic-type endopeptidase activity"/>
    <property type="evidence" value="ECO:0007669"/>
    <property type="project" value="InterPro"/>
</dbReference>
<dbReference type="InterPro" id="IPR001461">
    <property type="entry name" value="Aspartic_peptidase_A1"/>
</dbReference>
<sequence length="195" mass="21130">MMATDGILGFGQSSTSMISQLASAKKARKIFAHCLDSQNGGIFAIGNVVQPKVQTTPLVANQSHYNINLENIQVGKDKITADELRSHAVIDSGTTLAYLPQKLYDPLISKVRLYGFVECRPPKVVNIAAVFSFDYVIGRSAERGAIESPFMTSMSDPSILKGIRLNTIIKNSKCNVFNGAVEAIIAGIEIAYQFS</sequence>
<organism evidence="3 4">
    <name type="scientific">Stephania yunnanensis</name>
    <dbReference type="NCBI Taxonomy" id="152371"/>
    <lineage>
        <taxon>Eukaryota</taxon>
        <taxon>Viridiplantae</taxon>
        <taxon>Streptophyta</taxon>
        <taxon>Embryophyta</taxon>
        <taxon>Tracheophyta</taxon>
        <taxon>Spermatophyta</taxon>
        <taxon>Magnoliopsida</taxon>
        <taxon>Ranunculales</taxon>
        <taxon>Menispermaceae</taxon>
        <taxon>Menispermoideae</taxon>
        <taxon>Cissampelideae</taxon>
        <taxon>Stephania</taxon>
    </lineage>
</organism>
<dbReference type="AlphaFoldDB" id="A0AAP0HWJ7"/>
<gene>
    <name evidence="3" type="ORF">Syun_025895</name>
</gene>
<dbReference type="Pfam" id="PF14543">
    <property type="entry name" value="TAXi_N"/>
    <property type="match status" value="1"/>
</dbReference>
<dbReference type="Proteomes" id="UP001420932">
    <property type="component" value="Unassembled WGS sequence"/>
</dbReference>
<dbReference type="Gene3D" id="2.40.70.10">
    <property type="entry name" value="Acid Proteases"/>
    <property type="match status" value="2"/>
</dbReference>
<dbReference type="SUPFAM" id="SSF50630">
    <property type="entry name" value="Acid proteases"/>
    <property type="match status" value="1"/>
</dbReference>
<dbReference type="InterPro" id="IPR021109">
    <property type="entry name" value="Peptidase_aspartic_dom_sf"/>
</dbReference>
<keyword evidence="4" id="KW-1185">Reference proteome</keyword>
<evidence type="ECO:0000256" key="1">
    <source>
        <dbReference type="ARBA" id="ARBA00007447"/>
    </source>
</evidence>
<feature type="domain" description="Xylanase inhibitor N-terminal" evidence="2">
    <location>
        <begin position="4"/>
        <end position="47"/>
    </location>
</feature>
<name>A0AAP0HWJ7_9MAGN</name>
<dbReference type="GO" id="GO:0006508">
    <property type="term" value="P:proteolysis"/>
    <property type="evidence" value="ECO:0007669"/>
    <property type="project" value="InterPro"/>
</dbReference>
<dbReference type="PANTHER" id="PTHR13683">
    <property type="entry name" value="ASPARTYL PROTEASES"/>
    <property type="match status" value="1"/>
</dbReference>
<protein>
    <recommendedName>
        <fullName evidence="2">Xylanase inhibitor N-terminal domain-containing protein</fullName>
    </recommendedName>
</protein>
<accession>A0AAP0HWJ7</accession>
<dbReference type="PANTHER" id="PTHR13683:SF768">
    <property type="entry name" value="EUKARYOTIC ASPARTYL PROTEASE FAMILY PROTEIN"/>
    <property type="match status" value="1"/>
</dbReference>
<dbReference type="EMBL" id="JBBNAF010000011">
    <property type="protein sequence ID" value="KAK9098850.1"/>
    <property type="molecule type" value="Genomic_DNA"/>
</dbReference>
<dbReference type="InterPro" id="IPR032861">
    <property type="entry name" value="TAXi_N"/>
</dbReference>